<comment type="caution">
    <text evidence="5">The sequence shown here is derived from an EMBL/GenBank/DDBJ whole genome shotgun (WGS) entry which is preliminary data.</text>
</comment>
<evidence type="ECO:0000256" key="1">
    <source>
        <dbReference type="SAM" id="MobiDB-lite"/>
    </source>
</evidence>
<dbReference type="GO" id="GO:0010073">
    <property type="term" value="P:meristem maintenance"/>
    <property type="evidence" value="ECO:0007669"/>
    <property type="project" value="InterPro"/>
</dbReference>
<accession>A0A835CE43</accession>
<dbReference type="InterPro" id="IPR004332">
    <property type="entry name" value="Transposase_MuDR"/>
</dbReference>
<feature type="compositionally biased region" description="Acidic residues" evidence="1">
    <location>
        <begin position="409"/>
        <end position="428"/>
    </location>
</feature>
<feature type="compositionally biased region" description="Low complexity" evidence="1">
    <location>
        <begin position="107"/>
        <end position="125"/>
    </location>
</feature>
<feature type="domain" description="Aminotransferase-like plant mobile" evidence="3">
    <location>
        <begin position="953"/>
        <end position="1322"/>
    </location>
</feature>
<name>A0A835CE43_9FABA</name>
<evidence type="ECO:0000259" key="2">
    <source>
        <dbReference type="Pfam" id="PF03108"/>
    </source>
</evidence>
<dbReference type="InterPro" id="IPR018289">
    <property type="entry name" value="MULE_transposase_dom"/>
</dbReference>
<dbReference type="Proteomes" id="UP000634136">
    <property type="component" value="Unassembled WGS sequence"/>
</dbReference>
<evidence type="ECO:0000313" key="5">
    <source>
        <dbReference type="EMBL" id="KAF7837270.1"/>
    </source>
</evidence>
<evidence type="ECO:0000259" key="3">
    <source>
        <dbReference type="Pfam" id="PF10536"/>
    </source>
</evidence>
<keyword evidence="6" id="KW-1185">Reference proteome</keyword>
<dbReference type="InterPro" id="IPR019557">
    <property type="entry name" value="AminoTfrase-like_pln_mobile"/>
</dbReference>
<organism evidence="5 6">
    <name type="scientific">Senna tora</name>
    <dbReference type="NCBI Taxonomy" id="362788"/>
    <lineage>
        <taxon>Eukaryota</taxon>
        <taxon>Viridiplantae</taxon>
        <taxon>Streptophyta</taxon>
        <taxon>Embryophyta</taxon>
        <taxon>Tracheophyta</taxon>
        <taxon>Spermatophyta</taxon>
        <taxon>Magnoliopsida</taxon>
        <taxon>eudicotyledons</taxon>
        <taxon>Gunneridae</taxon>
        <taxon>Pentapetalae</taxon>
        <taxon>rosids</taxon>
        <taxon>fabids</taxon>
        <taxon>Fabales</taxon>
        <taxon>Fabaceae</taxon>
        <taxon>Caesalpinioideae</taxon>
        <taxon>Cassia clade</taxon>
        <taxon>Senna</taxon>
    </lineage>
</organism>
<feature type="domain" description="Transposase MuDR plant" evidence="2">
    <location>
        <begin position="488"/>
        <end position="543"/>
    </location>
</feature>
<feature type="region of interest" description="Disordered" evidence="1">
    <location>
        <begin position="62"/>
        <end position="145"/>
    </location>
</feature>
<dbReference type="OrthoDB" id="683469at2759"/>
<dbReference type="Pfam" id="PF10551">
    <property type="entry name" value="MULE"/>
    <property type="match status" value="1"/>
</dbReference>
<dbReference type="EMBL" id="JAAIUW010000003">
    <property type="protein sequence ID" value="KAF7837270.1"/>
    <property type="molecule type" value="Genomic_DNA"/>
</dbReference>
<evidence type="ECO:0000259" key="4">
    <source>
        <dbReference type="Pfam" id="PF10551"/>
    </source>
</evidence>
<gene>
    <name evidence="5" type="ORF">G2W53_005752</name>
</gene>
<dbReference type="Pfam" id="PF03108">
    <property type="entry name" value="DBD_Tnp_Mut"/>
    <property type="match status" value="1"/>
</dbReference>
<evidence type="ECO:0000313" key="6">
    <source>
        <dbReference type="Proteomes" id="UP000634136"/>
    </source>
</evidence>
<reference evidence="5" key="1">
    <citation type="submission" date="2020-09" db="EMBL/GenBank/DDBJ databases">
        <title>Genome-Enabled Discovery of Anthraquinone Biosynthesis in Senna tora.</title>
        <authorList>
            <person name="Kang S.-H."/>
            <person name="Pandey R.P."/>
            <person name="Lee C.-M."/>
            <person name="Sim J.-S."/>
            <person name="Jeong J.-T."/>
            <person name="Choi B.-S."/>
            <person name="Jung M."/>
            <person name="Ginzburg D."/>
            <person name="Zhao K."/>
            <person name="Won S.Y."/>
            <person name="Oh T.-J."/>
            <person name="Yu Y."/>
            <person name="Kim N.-H."/>
            <person name="Lee O.R."/>
            <person name="Lee T.-H."/>
            <person name="Bashyal P."/>
            <person name="Kim T.-S."/>
            <person name="Lee W.-H."/>
            <person name="Kawkins C."/>
            <person name="Kim C.-K."/>
            <person name="Kim J.S."/>
            <person name="Ahn B.O."/>
            <person name="Rhee S.Y."/>
            <person name="Sohng J.K."/>
        </authorList>
    </citation>
    <scope>NUCLEOTIDE SEQUENCE</scope>
    <source>
        <tissue evidence="5">Leaf</tissue>
    </source>
</reference>
<dbReference type="Pfam" id="PF10536">
    <property type="entry name" value="PMD"/>
    <property type="match status" value="1"/>
</dbReference>
<dbReference type="InterPro" id="IPR044824">
    <property type="entry name" value="MAIN-like"/>
</dbReference>
<feature type="compositionally biased region" description="Basic and acidic residues" evidence="1">
    <location>
        <begin position="855"/>
        <end position="871"/>
    </location>
</feature>
<feature type="compositionally biased region" description="Acidic residues" evidence="1">
    <location>
        <begin position="437"/>
        <end position="452"/>
    </location>
</feature>
<sequence>MTQRETVIRIEPPRKDAAPRRAYLEISITSTLEGQYKMQINQGVTVPFVRQIFKGVYLSKTSETNEEVGRGDKKFNHYPKNNRGGRGQSSDSGHGLHFLRSDVTSSNANNTPPTGALNAAATPAAHPQVPNRASTKRSARKKERDRVRVLQEIMGCQCRETLPVSPSDVDLPPSPVRCGVEDNIRATADSIPVFFTFRIWRGFLYKNGSCLSGNDGLSFQADRVEGVMLTDDMTLAKLKESIRGRLRMGRGEEICNVAYRMPMTLCPLRFGELNLCDDYSVAMMFENFRDNATNLNGVELLVQTVSSSIVEFDLNVSPVIDEGGSATVVACTQALANFTIEATNIDSAIIKFPSSNVCRRGSSSRRNPAVGESSRQRTAYVNEDEAEMRDPDFVSSDIPDTSSKGDLEASGDDTSDDNGIDEGSDDDGKDGGGGHDYDDDDHVGEVLEGDGLPDERLAPFYDQIDMEAQAGPEFPEDVPPTMDNPLFLGAMFDNKDSLRQAVKMYSIRQHRDYTVFKSKATFVDYRCKWYNNPCPWRMRARERDYYWEITRYVGPHTCVTPTLTQDNPKMDSTFIASCIVPDVIMTPSIRVSAIIDRIRVMFNTTVKYKKAWRAKHKALGRAFGNWDRSYAIMPRWLEAARHFNPGSVVVWEHMPHPKNTDEFCFHRVFWTFAPCIAAFAHLKPILQIDGTFLYGKYTGTLLLAVGQNGNKKVVPLAFAIVEKESESSWHWFLTLLRRHLVKNRTDICLISYRHPGILNAVNNETLMCHPPYAENVYCVRHLTSNLNKAYKNAKLKKLFVRTARTTQKHRTMREAYRGQFNPVGIEENWPDYEGPNLMPNPGNRRRRGRPRTRRRQMEMDRREPAEREPPMQRRCGLCRQTGHRLGASIIMAARRQHINPGPENMSLLTQQQNHISERIWNDDDSRELRSHRSCAVDDGLPPPCIVPYLIQAGFYGVSRVGHFEYVRPLIRALVERWRPETYTFHFPQGECTITLQDVALQLGLSCSGYVVTGTEKHNYRELCMELLGIELPQQRQTRKGQRVSMSWLKSQFQYVPDHNSPEVYKQRYTRQYILHLLGGYLIPDKTSTDCCLMYLPLLRDFAECGQYSWGSAVLGTLYRELCKAANPETEEIAGCLSLLHVWAWDRFPKLAPPRPPPRDPLAHIYQPLPPLAARWQGMLTTARPATSSHHMYRQMIDRMDECGDIDWTLYSSMLERGEIPNEYLQHPDIWRASVPLVNFAIVERHHSDRVLRQFGMTQSIPGPPRDLSDVHGLSLRNKSHQTWYERHKAWIDIWFQWPALVCTTSVAPTHLDRRSDYMQWYRRHTRRWIHPDSAAQGYAGDVADRTMSQVHEQGASHHPFARDVGMGLTDLMQVLGTQLSPYAQGSFQYMQQHAAGGMEHDQFNTPLANPYVPSPPEPSRGPHFCEGGPSNAFQGLCTPRELFGDASQCQSPSFVTLYSDPLVHQQPIGESICGRNTRGLVPVPKQARASMPAKVFRPGGGRNTFAGILAGIINQLSIKAIWRIRSNSSCRKRKKPDSTQVFYGRLHFPEFNLSSQGFYGVIREEIGKFWMSRDMQVQDTRSALESSLYMSDIVFAKYSLA</sequence>
<proteinExistence type="predicted"/>
<feature type="region of interest" description="Disordered" evidence="1">
    <location>
        <begin position="358"/>
        <end position="456"/>
    </location>
</feature>
<feature type="region of interest" description="Disordered" evidence="1">
    <location>
        <begin position="830"/>
        <end position="871"/>
    </location>
</feature>
<feature type="domain" description="MULE transposase" evidence="4">
    <location>
        <begin position="686"/>
        <end position="785"/>
    </location>
</feature>
<dbReference type="PANTHER" id="PTHR46033">
    <property type="entry name" value="PROTEIN MAIN-LIKE 2"/>
    <property type="match status" value="1"/>
</dbReference>
<feature type="compositionally biased region" description="Basic residues" evidence="1">
    <location>
        <begin position="843"/>
        <end position="854"/>
    </location>
</feature>
<dbReference type="PANTHER" id="PTHR46033:SF8">
    <property type="entry name" value="PROTEIN MAINTENANCE OF MERISTEMS-LIKE"/>
    <property type="match status" value="1"/>
</dbReference>
<protein>
    <submittedName>
        <fullName evidence="5">Serine/threonine-protein phosphatase 7 long form-like protein</fullName>
    </submittedName>
</protein>